<proteinExistence type="predicted"/>
<dbReference type="Proteomes" id="UP000289411">
    <property type="component" value="Unassembled WGS sequence"/>
</dbReference>
<sequence length="307" mass="33551">MDGPCAIRSGRRRPSLPGLSLPRSVRHLLEHGLFRIAGATFRGLGLQRASAVSGLLWRVGAPLLKRHGRALGHLAASLPDTTAAEREAIARAMWENLGRTFAEAFFLREIAAEGRVDESNRAVLEAWLDWPGGKVACAAHLANWELAVAPAQAERVDLWSIYQTLKNPRVDADVHAMRAFLYRGGLVAKGPGVPRQFLKVVRDGGAVALLSDLRDYTGVAVPFLGRPAPSTTFPALLAVAAGAPVLVCCMRRLPGVRFLQTYTLIAMPDTGDRAADVAQVTAEIQAVFDGFVRRWPEQWMWAHRRWG</sequence>
<organism evidence="7 8">
    <name type="scientific">Lichenibacterium ramalinae</name>
    <dbReference type="NCBI Taxonomy" id="2316527"/>
    <lineage>
        <taxon>Bacteria</taxon>
        <taxon>Pseudomonadati</taxon>
        <taxon>Pseudomonadota</taxon>
        <taxon>Alphaproteobacteria</taxon>
        <taxon>Hyphomicrobiales</taxon>
        <taxon>Lichenihabitantaceae</taxon>
        <taxon>Lichenibacterium</taxon>
    </lineage>
</organism>
<dbReference type="GO" id="GO:0016746">
    <property type="term" value="F:acyltransferase activity"/>
    <property type="evidence" value="ECO:0007669"/>
    <property type="project" value="UniProtKB-KW"/>
</dbReference>
<dbReference type="InterPro" id="IPR004960">
    <property type="entry name" value="LipA_acyltrans"/>
</dbReference>
<dbReference type="GO" id="GO:0005886">
    <property type="term" value="C:plasma membrane"/>
    <property type="evidence" value="ECO:0007669"/>
    <property type="project" value="UniProtKB-SubCell"/>
</dbReference>
<keyword evidence="5" id="KW-0472">Membrane</keyword>
<comment type="caution">
    <text evidence="7">The sequence shown here is derived from an EMBL/GenBank/DDBJ whole genome shotgun (WGS) entry which is preliminary data.</text>
</comment>
<dbReference type="EMBL" id="QYBC01000020">
    <property type="protein sequence ID" value="RYB02381.1"/>
    <property type="molecule type" value="Genomic_DNA"/>
</dbReference>
<accession>A0A4Q2R709</accession>
<dbReference type="AlphaFoldDB" id="A0A4Q2R709"/>
<dbReference type="GO" id="GO:0009247">
    <property type="term" value="P:glycolipid biosynthetic process"/>
    <property type="evidence" value="ECO:0007669"/>
    <property type="project" value="UniProtKB-ARBA"/>
</dbReference>
<keyword evidence="3" id="KW-0997">Cell inner membrane</keyword>
<evidence type="ECO:0000256" key="1">
    <source>
        <dbReference type="ARBA" id="ARBA00004533"/>
    </source>
</evidence>
<dbReference type="Pfam" id="PF03279">
    <property type="entry name" value="Lip_A_acyltrans"/>
    <property type="match status" value="1"/>
</dbReference>
<evidence type="ECO:0000313" key="7">
    <source>
        <dbReference type="EMBL" id="RYB02381.1"/>
    </source>
</evidence>
<dbReference type="CDD" id="cd07984">
    <property type="entry name" value="LPLAT_LABLAT-like"/>
    <property type="match status" value="1"/>
</dbReference>
<reference evidence="7 8" key="2">
    <citation type="submission" date="2019-02" db="EMBL/GenBank/DDBJ databases">
        <title>'Lichenibacterium ramalinii' gen. nov. sp. nov., 'Lichenibacterium minor' gen. nov. sp. nov.</title>
        <authorList>
            <person name="Pankratov T."/>
        </authorList>
    </citation>
    <scope>NUCLEOTIDE SEQUENCE [LARGE SCALE GENOMIC DNA]</scope>
    <source>
        <strain evidence="7 8">RmlP001</strain>
    </source>
</reference>
<gene>
    <name evidence="7" type="ORF">D3272_20825</name>
</gene>
<name>A0A4Q2R709_9HYPH</name>
<protein>
    <submittedName>
        <fullName evidence="7">Lauroyl acyltransferase</fullName>
    </submittedName>
</protein>
<dbReference type="PANTHER" id="PTHR30606:SF10">
    <property type="entry name" value="PHOSPHATIDYLINOSITOL MANNOSIDE ACYLTRANSFERASE"/>
    <property type="match status" value="1"/>
</dbReference>
<keyword evidence="4 7" id="KW-0808">Transferase</keyword>
<evidence type="ECO:0000256" key="5">
    <source>
        <dbReference type="ARBA" id="ARBA00023136"/>
    </source>
</evidence>
<evidence type="ECO:0000256" key="4">
    <source>
        <dbReference type="ARBA" id="ARBA00022679"/>
    </source>
</evidence>
<evidence type="ECO:0000256" key="3">
    <source>
        <dbReference type="ARBA" id="ARBA00022519"/>
    </source>
</evidence>
<dbReference type="PANTHER" id="PTHR30606">
    <property type="entry name" value="LIPID A BIOSYNTHESIS LAUROYL ACYLTRANSFERASE"/>
    <property type="match status" value="1"/>
</dbReference>
<comment type="subcellular location">
    <subcellularLocation>
        <location evidence="1">Cell inner membrane</location>
    </subcellularLocation>
</comment>
<reference evidence="7 8" key="1">
    <citation type="submission" date="2018-09" db="EMBL/GenBank/DDBJ databases">
        <authorList>
            <person name="Grouzdev D.S."/>
            <person name="Krutkina M.S."/>
        </authorList>
    </citation>
    <scope>NUCLEOTIDE SEQUENCE [LARGE SCALE GENOMIC DNA]</scope>
    <source>
        <strain evidence="7 8">RmlP001</strain>
    </source>
</reference>
<evidence type="ECO:0000256" key="6">
    <source>
        <dbReference type="ARBA" id="ARBA00023315"/>
    </source>
</evidence>
<evidence type="ECO:0000313" key="8">
    <source>
        <dbReference type="Proteomes" id="UP000289411"/>
    </source>
</evidence>
<dbReference type="OrthoDB" id="9801955at2"/>
<keyword evidence="6 7" id="KW-0012">Acyltransferase</keyword>
<evidence type="ECO:0000256" key="2">
    <source>
        <dbReference type="ARBA" id="ARBA00022475"/>
    </source>
</evidence>
<keyword evidence="2" id="KW-1003">Cell membrane</keyword>
<keyword evidence="8" id="KW-1185">Reference proteome</keyword>